<dbReference type="RefSeq" id="WP_272135257.1">
    <property type="nucleotide sequence ID" value="NZ_JAQLOI010000001.1"/>
</dbReference>
<feature type="domain" description="Response regulatory" evidence="2">
    <location>
        <begin position="4"/>
        <end position="67"/>
    </location>
</feature>
<dbReference type="EMBL" id="JAQLOI010000001">
    <property type="protein sequence ID" value="MDB1123696.1"/>
    <property type="molecule type" value="Genomic_DNA"/>
</dbReference>
<feature type="modified residue" description="4-aspartylphosphate" evidence="1">
    <location>
        <position position="51"/>
    </location>
</feature>
<dbReference type="PROSITE" id="PS50110">
    <property type="entry name" value="RESPONSE_REGULATORY"/>
    <property type="match status" value="1"/>
</dbReference>
<reference evidence="3 4" key="1">
    <citation type="submission" date="2023-01" db="EMBL/GenBank/DDBJ databases">
        <title>Vibrio sp. KJ40-1 sp.nov, isolated from marine algae.</title>
        <authorList>
            <person name="Butt M."/>
            <person name="Kim J.M.J."/>
            <person name="Jeon C.O.C."/>
        </authorList>
    </citation>
    <scope>NUCLEOTIDE SEQUENCE [LARGE SCALE GENOMIC DNA]</scope>
    <source>
        <strain evidence="3 4">KJ40-1</strain>
    </source>
</reference>
<keyword evidence="4" id="KW-1185">Reference proteome</keyword>
<evidence type="ECO:0000259" key="2">
    <source>
        <dbReference type="PROSITE" id="PS50110"/>
    </source>
</evidence>
<comment type="caution">
    <text evidence="3">The sequence shown here is derived from an EMBL/GenBank/DDBJ whole genome shotgun (WGS) entry which is preliminary data.</text>
</comment>
<evidence type="ECO:0000313" key="3">
    <source>
        <dbReference type="EMBL" id="MDB1123696.1"/>
    </source>
</evidence>
<protein>
    <recommendedName>
        <fullName evidence="2">Response regulatory domain-containing protein</fullName>
    </recommendedName>
</protein>
<dbReference type="InterPro" id="IPR011006">
    <property type="entry name" value="CheY-like_superfamily"/>
</dbReference>
<proteinExistence type="predicted"/>
<dbReference type="SUPFAM" id="SSF52172">
    <property type="entry name" value="CheY-like"/>
    <property type="match status" value="1"/>
</dbReference>
<gene>
    <name evidence="3" type="ORF">PGX00_08515</name>
</gene>
<keyword evidence="1" id="KW-0597">Phosphoprotein</keyword>
<name>A0ABT4YR68_9VIBR</name>
<accession>A0ABT4YR68</accession>
<evidence type="ECO:0000313" key="4">
    <source>
        <dbReference type="Proteomes" id="UP001210678"/>
    </source>
</evidence>
<dbReference type="Gene3D" id="3.40.50.2300">
    <property type="match status" value="1"/>
</dbReference>
<dbReference type="Proteomes" id="UP001210678">
    <property type="component" value="Unassembled WGS sequence"/>
</dbReference>
<evidence type="ECO:0000256" key="1">
    <source>
        <dbReference type="PROSITE-ProRule" id="PRU00169"/>
    </source>
</evidence>
<sequence>MKGTLLVIEDDVGIQKQLKWTFSDYNVVTAGDRTSAIAALRRYEPCVITLDLGLPQTKITQAKDLLR</sequence>
<organism evidence="3 4">
    <name type="scientific">Vibrio algarum</name>
    <dbReference type="NCBI Taxonomy" id="3020714"/>
    <lineage>
        <taxon>Bacteria</taxon>
        <taxon>Pseudomonadati</taxon>
        <taxon>Pseudomonadota</taxon>
        <taxon>Gammaproteobacteria</taxon>
        <taxon>Vibrionales</taxon>
        <taxon>Vibrionaceae</taxon>
        <taxon>Vibrio</taxon>
    </lineage>
</organism>
<dbReference type="InterPro" id="IPR001789">
    <property type="entry name" value="Sig_transdc_resp-reg_receiver"/>
</dbReference>